<gene>
    <name evidence="4" type="ORF">D0863_06869</name>
</gene>
<feature type="transmembrane region" description="Helical" evidence="2">
    <location>
        <begin position="198"/>
        <end position="219"/>
    </location>
</feature>
<evidence type="ECO:0000256" key="2">
    <source>
        <dbReference type="SAM" id="Phobius"/>
    </source>
</evidence>
<organism evidence="4 5">
    <name type="scientific">Hortaea werneckii</name>
    <name type="common">Black yeast</name>
    <name type="synonym">Cladosporium werneckii</name>
    <dbReference type="NCBI Taxonomy" id="91943"/>
    <lineage>
        <taxon>Eukaryota</taxon>
        <taxon>Fungi</taxon>
        <taxon>Dikarya</taxon>
        <taxon>Ascomycota</taxon>
        <taxon>Pezizomycotina</taxon>
        <taxon>Dothideomycetes</taxon>
        <taxon>Dothideomycetidae</taxon>
        <taxon>Mycosphaerellales</taxon>
        <taxon>Teratosphaeriaceae</taxon>
        <taxon>Hortaea</taxon>
    </lineage>
</organism>
<feature type="transmembrane region" description="Helical" evidence="2">
    <location>
        <begin position="81"/>
        <end position="104"/>
    </location>
</feature>
<evidence type="ECO:0000313" key="4">
    <source>
        <dbReference type="EMBL" id="RMY68822.1"/>
    </source>
</evidence>
<keyword evidence="3" id="KW-0732">Signal</keyword>
<feature type="transmembrane region" description="Helical" evidence="2">
    <location>
        <begin position="52"/>
        <end position="74"/>
    </location>
</feature>
<evidence type="ECO:0000256" key="1">
    <source>
        <dbReference type="SAM" id="MobiDB-lite"/>
    </source>
</evidence>
<sequence length="278" mass="30693">MPILASAALSICLSLAIIGCAGRSLSIFDSQQASNAWLLPIWPNHFDTRELHALIGTSAAVLVLNLVLIAALFIPKLPTALLLFISSSLSTICALVAIAFPATLNAHAPRRDTLRSWTCRWSNTLITQGSGPPAQFETICRETVRITLPVSLSSLHLFIHFEDRQKEKNKKEEKEYDPRKKKQTTLTKPTLTTSKQRFAFYTTIPLFLLQLLLLLLAFFSRKNRYDPTKSLRSADIEEKGQSQHELHAVRQVSLGSMSEGSPGSVQRVQMGGKGIGVA</sequence>
<dbReference type="VEuPathDB" id="FungiDB:BTJ68_08137"/>
<dbReference type="Proteomes" id="UP000269276">
    <property type="component" value="Unassembled WGS sequence"/>
</dbReference>
<proteinExistence type="predicted"/>
<dbReference type="AlphaFoldDB" id="A0A3M7DX45"/>
<keyword evidence="2" id="KW-0812">Transmembrane</keyword>
<dbReference type="OrthoDB" id="3890746at2759"/>
<dbReference type="EMBL" id="QWIP01000222">
    <property type="protein sequence ID" value="RMY68822.1"/>
    <property type="molecule type" value="Genomic_DNA"/>
</dbReference>
<feature type="signal peptide" evidence="3">
    <location>
        <begin position="1"/>
        <end position="22"/>
    </location>
</feature>
<accession>A0A3M7DX45</accession>
<comment type="caution">
    <text evidence="4">The sequence shown here is derived from an EMBL/GenBank/DDBJ whole genome shotgun (WGS) entry which is preliminary data.</text>
</comment>
<name>A0A3M7DX45_HORWE</name>
<reference evidence="4 5" key="1">
    <citation type="journal article" date="2018" name="BMC Genomics">
        <title>Genomic evidence for intraspecific hybridization in a clonal and extremely halotolerant yeast.</title>
        <authorList>
            <person name="Gostincar C."/>
            <person name="Stajich J.E."/>
            <person name="Zupancic J."/>
            <person name="Zalar P."/>
            <person name="Gunde-Cimerman N."/>
        </authorList>
    </citation>
    <scope>NUCLEOTIDE SEQUENCE [LARGE SCALE GENOMIC DNA]</scope>
    <source>
        <strain evidence="4 5">EXF-2682</strain>
    </source>
</reference>
<feature type="compositionally biased region" description="Basic and acidic residues" evidence="1">
    <location>
        <begin position="169"/>
        <end position="178"/>
    </location>
</feature>
<evidence type="ECO:0000256" key="3">
    <source>
        <dbReference type="SAM" id="SignalP"/>
    </source>
</evidence>
<protein>
    <submittedName>
        <fullName evidence="4">Uncharacterized protein</fullName>
    </submittedName>
</protein>
<feature type="chain" id="PRO_5017944319" evidence="3">
    <location>
        <begin position="23"/>
        <end position="278"/>
    </location>
</feature>
<keyword evidence="2" id="KW-1133">Transmembrane helix</keyword>
<keyword evidence="2" id="KW-0472">Membrane</keyword>
<feature type="region of interest" description="Disordered" evidence="1">
    <location>
        <begin position="254"/>
        <end position="278"/>
    </location>
</feature>
<feature type="region of interest" description="Disordered" evidence="1">
    <location>
        <begin position="169"/>
        <end position="188"/>
    </location>
</feature>
<evidence type="ECO:0000313" key="5">
    <source>
        <dbReference type="Proteomes" id="UP000269276"/>
    </source>
</evidence>
<feature type="compositionally biased region" description="Polar residues" evidence="1">
    <location>
        <begin position="254"/>
        <end position="267"/>
    </location>
</feature>